<evidence type="ECO:0000256" key="7">
    <source>
        <dbReference type="ARBA" id="ARBA00022840"/>
    </source>
</evidence>
<dbReference type="Pfam" id="PF01583">
    <property type="entry name" value="APS_kinase"/>
    <property type="match status" value="1"/>
</dbReference>
<evidence type="ECO:0000259" key="10">
    <source>
        <dbReference type="Pfam" id="PF14306"/>
    </source>
</evidence>
<dbReference type="InterPro" id="IPR014729">
    <property type="entry name" value="Rossmann-like_a/b/a_fold"/>
</dbReference>
<proteinExistence type="predicted"/>
<evidence type="ECO:0000256" key="6">
    <source>
        <dbReference type="ARBA" id="ARBA00022741"/>
    </source>
</evidence>
<dbReference type="Gene3D" id="3.10.400.10">
    <property type="entry name" value="Sulfate adenylyltransferase"/>
    <property type="match status" value="1"/>
</dbReference>
<dbReference type="STRING" id="145857.GA0070616_1733"/>
<dbReference type="InterPro" id="IPR015947">
    <property type="entry name" value="PUA-like_sf"/>
</dbReference>
<dbReference type="RefSeq" id="WP_091079005.1">
    <property type="nucleotide sequence ID" value="NZ_FMHT01000003.1"/>
</dbReference>
<name>A0A1C6RQA0_9ACTN</name>
<reference evidence="11 12" key="1">
    <citation type="submission" date="2016-06" db="EMBL/GenBank/DDBJ databases">
        <authorList>
            <person name="Kjaerup R.B."/>
            <person name="Dalgaard T.S."/>
            <person name="Juul-Madsen H.R."/>
        </authorList>
    </citation>
    <scope>NUCLEOTIDE SEQUENCE [LARGE SCALE GENOMIC DNA]</scope>
    <source>
        <strain evidence="11 12">DSM 43818</strain>
    </source>
</reference>
<evidence type="ECO:0000256" key="2">
    <source>
        <dbReference type="ARBA" id="ARBA00002632"/>
    </source>
</evidence>
<evidence type="ECO:0000259" key="9">
    <source>
        <dbReference type="Pfam" id="PF01747"/>
    </source>
</evidence>
<dbReference type="Pfam" id="PF14306">
    <property type="entry name" value="PUA_2"/>
    <property type="match status" value="1"/>
</dbReference>
<dbReference type="GO" id="GO:0005737">
    <property type="term" value="C:cytoplasm"/>
    <property type="evidence" value="ECO:0007669"/>
    <property type="project" value="TreeGrafter"/>
</dbReference>
<comment type="pathway">
    <text evidence="3">Sulfur metabolism; hydrogen sulfide biosynthesis; sulfite from sulfate: step 2/3.</text>
</comment>
<dbReference type="InterPro" id="IPR027417">
    <property type="entry name" value="P-loop_NTPase"/>
</dbReference>
<keyword evidence="6" id="KW-0547">Nucleotide-binding</keyword>
<dbReference type="SUPFAM" id="SSF52540">
    <property type="entry name" value="P-loop containing nucleoside triphosphate hydrolases"/>
    <property type="match status" value="1"/>
</dbReference>
<dbReference type="GO" id="GO:0019379">
    <property type="term" value="P:sulfate assimilation, phosphoadenylyl sulfate reduction by phosphoadenylyl-sulfate reductase (thioredoxin)"/>
    <property type="evidence" value="ECO:0007669"/>
    <property type="project" value="TreeGrafter"/>
</dbReference>
<dbReference type="InterPro" id="IPR024951">
    <property type="entry name" value="Sulfurylase_cat_dom"/>
</dbReference>
<evidence type="ECO:0000256" key="4">
    <source>
        <dbReference type="ARBA" id="ARBA00012121"/>
    </source>
</evidence>
<keyword evidence="12" id="KW-1185">Reference proteome</keyword>
<dbReference type="SUPFAM" id="SSF52374">
    <property type="entry name" value="Nucleotidylyl transferase"/>
    <property type="match status" value="1"/>
</dbReference>
<feature type="domain" description="APS kinase" evidence="8">
    <location>
        <begin position="326"/>
        <end position="479"/>
    </location>
</feature>
<dbReference type="NCBIfam" id="TIGR00455">
    <property type="entry name" value="apsK"/>
    <property type="match status" value="1"/>
</dbReference>
<dbReference type="InterPro" id="IPR025980">
    <property type="entry name" value="ATP-Sase_PUA-like_dom"/>
</dbReference>
<comment type="function">
    <text evidence="2">Catalyzes the synthesis of activated sulfate.</text>
</comment>
<dbReference type="GO" id="GO:0004020">
    <property type="term" value="F:adenylylsulfate kinase activity"/>
    <property type="evidence" value="ECO:0007669"/>
    <property type="project" value="UniProtKB-EC"/>
</dbReference>
<protein>
    <recommendedName>
        <fullName evidence="4">adenylyl-sulfate kinase</fullName>
        <ecNumber evidence="4">2.7.1.25</ecNumber>
    </recommendedName>
</protein>
<keyword evidence="7" id="KW-0067">ATP-binding</keyword>
<dbReference type="FunFam" id="3.40.50.300:FF:000802">
    <property type="entry name" value="Sulfate adenylyltransferase"/>
    <property type="match status" value="1"/>
</dbReference>
<dbReference type="InterPro" id="IPR059117">
    <property type="entry name" value="APS_kinase_dom"/>
</dbReference>
<dbReference type="Pfam" id="PF01747">
    <property type="entry name" value="ATP-sulfurylase"/>
    <property type="match status" value="1"/>
</dbReference>
<dbReference type="GO" id="GO:0005524">
    <property type="term" value="F:ATP binding"/>
    <property type="evidence" value="ECO:0007669"/>
    <property type="project" value="UniProtKB-KW"/>
</dbReference>
<dbReference type="EMBL" id="FMHT01000003">
    <property type="protein sequence ID" value="SCL19395.1"/>
    <property type="molecule type" value="Genomic_DNA"/>
</dbReference>
<sequence>MSNGWMLPDEVLRDAPAYTPRPGELADLELLLTGGYAPLTGFLTRADLVSVSRRGRLMDDSPWPVPVTLQVPSALAEKLDPGDPARRTVVLTDGEGAPIAALDVADAWPVREGVAALGGPVHRLGDGGHGPFQRLRRTPAEIRSLLPAGRVLGVVADRPLHRPQLAQIAHAARTLAAHLLVMIPVGEEGSGGLPSEALVRSIFAARDRMPPATLVAVPLARRRDEISDALLRARVSAAYGVTHLLSTGEMLSGAGLRVLVPRELAYDNRDGQWRWREDIPPRNRRLALTQAEIDDLLDRGFPLPEWHTPPAVAKELVRARPPRRHRGLVVFLTGLSGSGKSTIARGLADALREQGERTVTLLDGDVVRRELSAGLGFSKADRDLNVRRIGWVAAEIARHRGVGICCPIAPYAQARATAREMAVAAGAGFVLVHVATPLAVCEQRDRKGLYARARAGLLTGMTGIDDPYEEPTDADVVVDTAHLSVDDAVQAVLHHLTETGWVEPRLPGV</sequence>
<dbReference type="OrthoDB" id="9804504at2"/>
<dbReference type="PANTHER" id="PTHR42700:SF1">
    <property type="entry name" value="SULFATE ADENYLYLTRANSFERASE"/>
    <property type="match status" value="1"/>
</dbReference>
<keyword evidence="5 11" id="KW-0808">Transferase</keyword>
<keyword evidence="11" id="KW-0548">Nucleotidyltransferase</keyword>
<dbReference type="PANTHER" id="PTHR42700">
    <property type="entry name" value="SULFATE ADENYLYLTRANSFERASE"/>
    <property type="match status" value="1"/>
</dbReference>
<dbReference type="InterPro" id="IPR002891">
    <property type="entry name" value="APS"/>
</dbReference>
<dbReference type="Gene3D" id="3.40.50.620">
    <property type="entry name" value="HUPs"/>
    <property type="match status" value="2"/>
</dbReference>
<comment type="catalytic activity">
    <reaction evidence="1">
        <text>adenosine 5'-phosphosulfate + ATP = 3'-phosphoadenylyl sulfate + ADP + H(+)</text>
        <dbReference type="Rhea" id="RHEA:24152"/>
        <dbReference type="ChEBI" id="CHEBI:15378"/>
        <dbReference type="ChEBI" id="CHEBI:30616"/>
        <dbReference type="ChEBI" id="CHEBI:58243"/>
        <dbReference type="ChEBI" id="CHEBI:58339"/>
        <dbReference type="ChEBI" id="CHEBI:456216"/>
        <dbReference type="EC" id="2.7.1.25"/>
    </reaction>
</comment>
<evidence type="ECO:0000256" key="1">
    <source>
        <dbReference type="ARBA" id="ARBA00001823"/>
    </source>
</evidence>
<dbReference type="NCBIfam" id="NF003013">
    <property type="entry name" value="PRK03846.1"/>
    <property type="match status" value="1"/>
</dbReference>
<feature type="domain" description="ATP-sulfurylase PUA-like" evidence="10">
    <location>
        <begin position="22"/>
        <end position="111"/>
    </location>
</feature>
<evidence type="ECO:0000256" key="3">
    <source>
        <dbReference type="ARBA" id="ARBA00004806"/>
    </source>
</evidence>
<dbReference type="Gene3D" id="3.40.50.300">
    <property type="entry name" value="P-loop containing nucleotide triphosphate hydrolases"/>
    <property type="match status" value="1"/>
</dbReference>
<gene>
    <name evidence="11" type="ORF">GA0070616_1733</name>
</gene>
<organism evidence="11 12">
    <name type="scientific">Micromonospora nigra</name>
    <dbReference type="NCBI Taxonomy" id="145857"/>
    <lineage>
        <taxon>Bacteria</taxon>
        <taxon>Bacillati</taxon>
        <taxon>Actinomycetota</taxon>
        <taxon>Actinomycetes</taxon>
        <taxon>Micromonosporales</taxon>
        <taxon>Micromonosporaceae</taxon>
        <taxon>Micromonospora</taxon>
    </lineage>
</organism>
<evidence type="ECO:0000313" key="12">
    <source>
        <dbReference type="Proteomes" id="UP000199699"/>
    </source>
</evidence>
<dbReference type="InterPro" id="IPR050512">
    <property type="entry name" value="Sulf_AdTrans/APS_kinase"/>
</dbReference>
<accession>A0A1C6RQA0</accession>
<feature type="domain" description="Sulphate adenylyltransferase catalytic" evidence="9">
    <location>
        <begin position="134"/>
        <end position="245"/>
    </location>
</feature>
<evidence type="ECO:0000259" key="8">
    <source>
        <dbReference type="Pfam" id="PF01583"/>
    </source>
</evidence>
<evidence type="ECO:0000256" key="5">
    <source>
        <dbReference type="ARBA" id="ARBA00022679"/>
    </source>
</evidence>
<dbReference type="SUPFAM" id="SSF88697">
    <property type="entry name" value="PUA domain-like"/>
    <property type="match status" value="1"/>
</dbReference>
<dbReference type="Proteomes" id="UP000199699">
    <property type="component" value="Unassembled WGS sequence"/>
</dbReference>
<dbReference type="CDD" id="cd02027">
    <property type="entry name" value="APSK"/>
    <property type="match status" value="1"/>
</dbReference>
<evidence type="ECO:0000313" key="11">
    <source>
        <dbReference type="EMBL" id="SCL19395.1"/>
    </source>
</evidence>
<dbReference type="AlphaFoldDB" id="A0A1C6RQA0"/>
<dbReference type="GO" id="GO:0010134">
    <property type="term" value="P:sulfate assimilation via adenylyl sulfate reduction"/>
    <property type="evidence" value="ECO:0007669"/>
    <property type="project" value="TreeGrafter"/>
</dbReference>
<dbReference type="GO" id="GO:0004781">
    <property type="term" value="F:sulfate adenylyltransferase (ATP) activity"/>
    <property type="evidence" value="ECO:0007669"/>
    <property type="project" value="InterPro"/>
</dbReference>
<dbReference type="EC" id="2.7.1.25" evidence="4"/>